<evidence type="ECO:0000256" key="1">
    <source>
        <dbReference type="SAM" id="MobiDB-lite"/>
    </source>
</evidence>
<dbReference type="AlphaFoldDB" id="S8EEB7"/>
<keyword evidence="3" id="KW-1185">Reference proteome</keyword>
<evidence type="ECO:0000313" key="3">
    <source>
        <dbReference type="Proteomes" id="UP000015241"/>
    </source>
</evidence>
<feature type="region of interest" description="Disordered" evidence="1">
    <location>
        <begin position="1"/>
        <end position="30"/>
    </location>
</feature>
<dbReference type="STRING" id="743788.S8EEB7"/>
<sequence>MSKRLLRRLGPPTQSLQNSIQTTRRLHTSSPRHFAGAAESSLGGGKSHLIKQKLSDLRFLTRRLRPDPSRVWGTYLELLNSLRYDDMPLEDHQAVLRACTFPAHEHRVSSARRFPRQWRLEGHKHEPRFKTIIRNIRLAGFTPTIDDYHFVLEQFAAVGYFRGVGHIMEEITKLGLPKTSRTYGLCMQALCHRLSLPCDPDMRGVLVAEATQVCMRHQASMREKGIPFTSVNTDLVMRLLKETADLKSFETLLKVAYGVDLSFPDRPPLELWDQKADTDGEPSALPVLDASVQTASTTLPFSTATLTTTVDFLGRSGEISKMVQAFEVLTTPLPTSSATTSPAYDEDDEEDFGVSNPQVAPWQPPHVIPNTTTYHLLLKWLAHARKDHLVRHYVLQAIQAEKDADWALRRTIARRSRHELVAPHIAVNRSMLLAAFGLANREKNLEFMRWTLYKTGQVIRLKKRHVRLYEQRLRWWQLADRAAAEAAANASETTEAADPAPSKEALASSDSPSSAVFSSYFTLSSASEEAIEKTVHVPQTPYFDADLSAPVPSSLPHKPFNIERHLIIVRHDLEQLEGLEERIADALGRATQRVKEKLGRRVWAARDIYLRHLGRRVILGRVEWETKARFRASKTLPPRWAQVRMVKKKAYVTKAPQIPPGSIATNTGLMTSAVQPARLNS</sequence>
<dbReference type="eggNOG" id="ENOG502SIP5">
    <property type="taxonomic scope" value="Eukaryota"/>
</dbReference>
<dbReference type="InParanoid" id="S8EEB7"/>
<feature type="compositionally biased region" description="Polar residues" evidence="1">
    <location>
        <begin position="12"/>
        <end position="30"/>
    </location>
</feature>
<dbReference type="EMBL" id="KE504133">
    <property type="protein sequence ID" value="EPT02888.1"/>
    <property type="molecule type" value="Genomic_DNA"/>
</dbReference>
<evidence type="ECO:0000313" key="2">
    <source>
        <dbReference type="EMBL" id="EPT02888.1"/>
    </source>
</evidence>
<organism evidence="2 3">
    <name type="scientific">Fomitopsis schrenkii</name>
    <name type="common">Brown rot fungus</name>
    <dbReference type="NCBI Taxonomy" id="2126942"/>
    <lineage>
        <taxon>Eukaryota</taxon>
        <taxon>Fungi</taxon>
        <taxon>Dikarya</taxon>
        <taxon>Basidiomycota</taxon>
        <taxon>Agaricomycotina</taxon>
        <taxon>Agaricomycetes</taxon>
        <taxon>Polyporales</taxon>
        <taxon>Fomitopsis</taxon>
    </lineage>
</organism>
<dbReference type="Proteomes" id="UP000015241">
    <property type="component" value="Unassembled WGS sequence"/>
</dbReference>
<proteinExistence type="predicted"/>
<feature type="compositionally biased region" description="Low complexity" evidence="1">
    <location>
        <begin position="334"/>
        <end position="343"/>
    </location>
</feature>
<dbReference type="HOGENOM" id="CLU_025579_0_0_1"/>
<feature type="region of interest" description="Disordered" evidence="1">
    <location>
        <begin position="334"/>
        <end position="365"/>
    </location>
</feature>
<feature type="region of interest" description="Disordered" evidence="1">
    <location>
        <begin position="487"/>
        <end position="514"/>
    </location>
</feature>
<protein>
    <submittedName>
        <fullName evidence="2">Uncharacterized protein</fullName>
    </submittedName>
</protein>
<name>S8EEB7_FOMSC</name>
<gene>
    <name evidence="2" type="ORF">FOMPIDRAFT_128937</name>
</gene>
<dbReference type="OrthoDB" id="276151at2759"/>
<reference evidence="2 3" key="1">
    <citation type="journal article" date="2012" name="Science">
        <title>The Paleozoic origin of enzymatic lignin decomposition reconstructed from 31 fungal genomes.</title>
        <authorList>
            <person name="Floudas D."/>
            <person name="Binder M."/>
            <person name="Riley R."/>
            <person name="Barry K."/>
            <person name="Blanchette R.A."/>
            <person name="Henrissat B."/>
            <person name="Martinez A.T."/>
            <person name="Otillar R."/>
            <person name="Spatafora J.W."/>
            <person name="Yadav J.S."/>
            <person name="Aerts A."/>
            <person name="Benoit I."/>
            <person name="Boyd A."/>
            <person name="Carlson A."/>
            <person name="Copeland A."/>
            <person name="Coutinho P.M."/>
            <person name="de Vries R.P."/>
            <person name="Ferreira P."/>
            <person name="Findley K."/>
            <person name="Foster B."/>
            <person name="Gaskell J."/>
            <person name="Glotzer D."/>
            <person name="Gorecki P."/>
            <person name="Heitman J."/>
            <person name="Hesse C."/>
            <person name="Hori C."/>
            <person name="Igarashi K."/>
            <person name="Jurgens J.A."/>
            <person name="Kallen N."/>
            <person name="Kersten P."/>
            <person name="Kohler A."/>
            <person name="Kuees U."/>
            <person name="Kumar T.K.A."/>
            <person name="Kuo A."/>
            <person name="LaButti K."/>
            <person name="Larrondo L.F."/>
            <person name="Lindquist E."/>
            <person name="Ling A."/>
            <person name="Lombard V."/>
            <person name="Lucas S."/>
            <person name="Lundell T."/>
            <person name="Martin R."/>
            <person name="McLaughlin D.J."/>
            <person name="Morgenstern I."/>
            <person name="Morin E."/>
            <person name="Murat C."/>
            <person name="Nagy L.G."/>
            <person name="Nolan M."/>
            <person name="Ohm R.A."/>
            <person name="Patyshakuliyeva A."/>
            <person name="Rokas A."/>
            <person name="Ruiz-Duenas F.J."/>
            <person name="Sabat G."/>
            <person name="Salamov A."/>
            <person name="Samejima M."/>
            <person name="Schmutz J."/>
            <person name="Slot J.C."/>
            <person name="St John F."/>
            <person name="Stenlid J."/>
            <person name="Sun H."/>
            <person name="Sun S."/>
            <person name="Syed K."/>
            <person name="Tsang A."/>
            <person name="Wiebenga A."/>
            <person name="Young D."/>
            <person name="Pisabarro A."/>
            <person name="Eastwood D.C."/>
            <person name="Martin F."/>
            <person name="Cullen D."/>
            <person name="Grigoriev I.V."/>
            <person name="Hibbett D.S."/>
        </authorList>
    </citation>
    <scope>NUCLEOTIDE SEQUENCE</scope>
    <source>
        <strain evidence="3">FP-58527</strain>
    </source>
</reference>
<accession>S8EEB7</accession>